<dbReference type="PANTHER" id="PTHR15629">
    <property type="entry name" value="SH3YL1 PROTEIN"/>
    <property type="match status" value="1"/>
</dbReference>
<dbReference type="EMBL" id="JBHRTR010000034">
    <property type="protein sequence ID" value="MFC3229552.1"/>
    <property type="molecule type" value="Genomic_DNA"/>
</dbReference>
<dbReference type="InterPro" id="IPR051702">
    <property type="entry name" value="SH3_domain_YSC84-like"/>
</dbReference>
<keyword evidence="4" id="KW-1185">Reference proteome</keyword>
<keyword evidence="1" id="KW-0732">Signal</keyword>
<organism evidence="3 4">
    <name type="scientific">Marinibaculum pumilum</name>
    <dbReference type="NCBI Taxonomy" id="1766165"/>
    <lineage>
        <taxon>Bacteria</taxon>
        <taxon>Pseudomonadati</taxon>
        <taxon>Pseudomonadota</taxon>
        <taxon>Alphaproteobacteria</taxon>
        <taxon>Rhodospirillales</taxon>
        <taxon>Rhodospirillaceae</taxon>
        <taxon>Marinibaculum</taxon>
    </lineage>
</organism>
<evidence type="ECO:0000259" key="2">
    <source>
        <dbReference type="Pfam" id="PF04366"/>
    </source>
</evidence>
<name>A0ABV7L4L5_9PROT</name>
<dbReference type="InterPro" id="IPR007461">
    <property type="entry name" value="Ysc84_actin-binding"/>
</dbReference>
<feature type="domain" description="Ysc84 actin-binding" evidence="2">
    <location>
        <begin position="137"/>
        <end position="245"/>
    </location>
</feature>
<feature type="signal peptide" evidence="1">
    <location>
        <begin position="1"/>
        <end position="25"/>
    </location>
</feature>
<accession>A0ABV7L4L5</accession>
<evidence type="ECO:0000313" key="4">
    <source>
        <dbReference type="Proteomes" id="UP001595528"/>
    </source>
</evidence>
<sequence length="254" mass="26139">MNGRIRSLGASVALAALLAGGPALAAGDTTTADAKVETRTTVITTKKAEPAVPEQQGAAITDELEDAEETVRGAKAAIAKMKGNAELTGLMQRAKGIYIVPEFAKGAIVVGGWGGEGVLLTRNGSGWSGPAFYDIAAVSAGAEIGFTSGTVAYLLLSDSALDEFRTDESFSLGANAELTVVDFSAQAKATLGDKDIVVWSDTEGAYVGAGGSVSDINWDAEANNAYYRKDVTVRQILNGEVQSPNMSLQDALSG</sequence>
<proteinExistence type="predicted"/>
<dbReference type="Pfam" id="PF04366">
    <property type="entry name" value="Ysc84"/>
    <property type="match status" value="1"/>
</dbReference>
<gene>
    <name evidence="3" type="ORF">ACFOGJ_20055</name>
</gene>
<feature type="chain" id="PRO_5046752029" evidence="1">
    <location>
        <begin position="26"/>
        <end position="254"/>
    </location>
</feature>
<dbReference type="Proteomes" id="UP001595528">
    <property type="component" value="Unassembled WGS sequence"/>
</dbReference>
<reference evidence="4" key="1">
    <citation type="journal article" date="2019" name="Int. J. Syst. Evol. Microbiol.">
        <title>The Global Catalogue of Microorganisms (GCM) 10K type strain sequencing project: providing services to taxonomists for standard genome sequencing and annotation.</title>
        <authorList>
            <consortium name="The Broad Institute Genomics Platform"/>
            <consortium name="The Broad Institute Genome Sequencing Center for Infectious Disease"/>
            <person name="Wu L."/>
            <person name="Ma J."/>
        </authorList>
    </citation>
    <scope>NUCLEOTIDE SEQUENCE [LARGE SCALE GENOMIC DNA]</scope>
    <source>
        <strain evidence="4">KCTC 42964</strain>
    </source>
</reference>
<protein>
    <submittedName>
        <fullName evidence="3">Lipid-binding SYLF domain-containing protein</fullName>
    </submittedName>
</protein>
<evidence type="ECO:0000256" key="1">
    <source>
        <dbReference type="SAM" id="SignalP"/>
    </source>
</evidence>
<dbReference type="CDD" id="cd11524">
    <property type="entry name" value="SYLF"/>
    <property type="match status" value="1"/>
</dbReference>
<evidence type="ECO:0000313" key="3">
    <source>
        <dbReference type="EMBL" id="MFC3229552.1"/>
    </source>
</evidence>
<comment type="caution">
    <text evidence="3">The sequence shown here is derived from an EMBL/GenBank/DDBJ whole genome shotgun (WGS) entry which is preliminary data.</text>
</comment>
<dbReference type="RefSeq" id="WP_379903866.1">
    <property type="nucleotide sequence ID" value="NZ_JBHRTR010000034.1"/>
</dbReference>
<dbReference type="PANTHER" id="PTHR15629:SF2">
    <property type="entry name" value="SH3 DOMAIN-CONTAINING YSC84-LIKE PROTEIN 1"/>
    <property type="match status" value="1"/>
</dbReference>